<comment type="caution">
    <text evidence="8">The sequence shown here is derived from an EMBL/GenBank/DDBJ whole genome shotgun (WGS) entry which is preliminary data.</text>
</comment>
<evidence type="ECO:0000256" key="6">
    <source>
        <dbReference type="PROSITE-ProRule" id="PRU00221"/>
    </source>
</evidence>
<evidence type="ECO:0000256" key="7">
    <source>
        <dbReference type="SAM" id="SignalP"/>
    </source>
</evidence>
<keyword evidence="9" id="KW-1185">Reference proteome</keyword>
<organism evidence="8 9">
    <name type="scientific">Datura stramonium</name>
    <name type="common">Jimsonweed</name>
    <name type="synonym">Common thornapple</name>
    <dbReference type="NCBI Taxonomy" id="4076"/>
    <lineage>
        <taxon>Eukaryota</taxon>
        <taxon>Viridiplantae</taxon>
        <taxon>Streptophyta</taxon>
        <taxon>Embryophyta</taxon>
        <taxon>Tracheophyta</taxon>
        <taxon>Spermatophyta</taxon>
        <taxon>Magnoliopsida</taxon>
        <taxon>eudicotyledons</taxon>
        <taxon>Gunneridae</taxon>
        <taxon>Pentapetalae</taxon>
        <taxon>asterids</taxon>
        <taxon>lamiids</taxon>
        <taxon>Solanales</taxon>
        <taxon>Solanaceae</taxon>
        <taxon>Solanoideae</taxon>
        <taxon>Datureae</taxon>
        <taxon>Datura</taxon>
    </lineage>
</organism>
<accession>A0ABS8UN35</accession>
<dbReference type="InterPro" id="IPR015943">
    <property type="entry name" value="WD40/YVTN_repeat-like_dom_sf"/>
</dbReference>
<dbReference type="InterPro" id="IPR037867">
    <property type="entry name" value="Swd2/WDR82"/>
</dbReference>
<dbReference type="PANTHER" id="PTHR19861:SF0">
    <property type="entry name" value="WD REPEAT-CONTAINING PROTEIN 82"/>
    <property type="match status" value="1"/>
</dbReference>
<evidence type="ECO:0000256" key="4">
    <source>
        <dbReference type="ARBA" id="ARBA00022737"/>
    </source>
</evidence>
<evidence type="ECO:0000256" key="5">
    <source>
        <dbReference type="ARBA" id="ARBA00023242"/>
    </source>
</evidence>
<evidence type="ECO:0000313" key="9">
    <source>
        <dbReference type="Proteomes" id="UP000823775"/>
    </source>
</evidence>
<evidence type="ECO:0000256" key="2">
    <source>
        <dbReference type="ARBA" id="ARBA00005616"/>
    </source>
</evidence>
<keyword evidence="3 6" id="KW-0853">WD repeat</keyword>
<gene>
    <name evidence="8" type="ORF">HAX54_017156</name>
</gene>
<dbReference type="PANTHER" id="PTHR19861">
    <property type="entry name" value="WD40 REPEAT PROTEIN SWD2"/>
    <property type="match status" value="1"/>
</dbReference>
<evidence type="ECO:0000313" key="8">
    <source>
        <dbReference type="EMBL" id="MCD9559286.1"/>
    </source>
</evidence>
<proteinExistence type="inferred from homology"/>
<name>A0ABS8UN35_DATST</name>
<keyword evidence="5" id="KW-0539">Nucleus</keyword>
<dbReference type="SMART" id="SM00320">
    <property type="entry name" value="WD40"/>
    <property type="match status" value="1"/>
</dbReference>
<dbReference type="Pfam" id="PF00400">
    <property type="entry name" value="WD40"/>
    <property type="match status" value="1"/>
</dbReference>
<dbReference type="EMBL" id="JACEIK010002123">
    <property type="protein sequence ID" value="MCD9559286.1"/>
    <property type="molecule type" value="Genomic_DNA"/>
</dbReference>
<evidence type="ECO:0000256" key="3">
    <source>
        <dbReference type="ARBA" id="ARBA00022574"/>
    </source>
</evidence>
<feature type="repeat" description="WD" evidence="6">
    <location>
        <begin position="50"/>
        <end position="91"/>
    </location>
</feature>
<dbReference type="SUPFAM" id="SSF50978">
    <property type="entry name" value="WD40 repeat-like"/>
    <property type="match status" value="1"/>
</dbReference>
<dbReference type="InterPro" id="IPR001680">
    <property type="entry name" value="WD40_rpt"/>
</dbReference>
<dbReference type="Proteomes" id="UP000823775">
    <property type="component" value="Unassembled WGS sequence"/>
</dbReference>
<sequence>MGVRTTSICRLLCFWSFWIKLRTMIMASTRRYHVKEPLELQSSLGKILDTIGQSGRINSMNFHKTSNYLVTASDDESICLYDIANAICLKTINGKKYGVDLVSFTSHSTTVIYSSKNGWDDIHLILR</sequence>
<dbReference type="Gene3D" id="2.130.10.10">
    <property type="entry name" value="YVTN repeat-like/Quinoprotein amine dehydrogenase"/>
    <property type="match status" value="1"/>
</dbReference>
<comment type="similarity">
    <text evidence="2">Belongs to the WD repeat SWD2 family.</text>
</comment>
<protein>
    <submittedName>
        <fullName evidence="8">Uncharacterized protein</fullName>
    </submittedName>
</protein>
<reference evidence="8 9" key="1">
    <citation type="journal article" date="2021" name="BMC Genomics">
        <title>Datura genome reveals duplications of psychoactive alkaloid biosynthetic genes and high mutation rate following tissue culture.</title>
        <authorList>
            <person name="Rajewski A."/>
            <person name="Carter-House D."/>
            <person name="Stajich J."/>
            <person name="Litt A."/>
        </authorList>
    </citation>
    <scope>NUCLEOTIDE SEQUENCE [LARGE SCALE GENOMIC DNA]</scope>
    <source>
        <strain evidence="8">AR-01</strain>
    </source>
</reference>
<feature type="chain" id="PRO_5047174257" evidence="7">
    <location>
        <begin position="24"/>
        <end position="127"/>
    </location>
</feature>
<feature type="signal peptide" evidence="7">
    <location>
        <begin position="1"/>
        <end position="23"/>
    </location>
</feature>
<keyword evidence="4" id="KW-0677">Repeat</keyword>
<keyword evidence="7" id="KW-0732">Signal</keyword>
<dbReference type="InterPro" id="IPR036322">
    <property type="entry name" value="WD40_repeat_dom_sf"/>
</dbReference>
<comment type="subcellular location">
    <subcellularLocation>
        <location evidence="1">Nucleus</location>
    </subcellularLocation>
</comment>
<evidence type="ECO:0000256" key="1">
    <source>
        <dbReference type="ARBA" id="ARBA00004123"/>
    </source>
</evidence>
<dbReference type="PROSITE" id="PS50082">
    <property type="entry name" value="WD_REPEATS_2"/>
    <property type="match status" value="1"/>
</dbReference>